<evidence type="ECO:0000256" key="1">
    <source>
        <dbReference type="ARBA" id="ARBA00008795"/>
    </source>
</evidence>
<keyword evidence="9" id="KW-1185">Reference proteome</keyword>
<dbReference type="GO" id="GO:0035091">
    <property type="term" value="F:phosphatidylinositol binding"/>
    <property type="evidence" value="ECO:0007669"/>
    <property type="project" value="InterPro"/>
</dbReference>
<feature type="compositionally biased region" description="Polar residues" evidence="5">
    <location>
        <begin position="587"/>
        <end position="604"/>
    </location>
</feature>
<keyword evidence="3" id="KW-0343">GTPase activation</keyword>
<feature type="region of interest" description="Disordered" evidence="5">
    <location>
        <begin position="1013"/>
        <end position="1045"/>
    </location>
</feature>
<feature type="region of interest" description="Disordered" evidence="5">
    <location>
        <begin position="834"/>
        <end position="890"/>
    </location>
</feature>
<feature type="domain" description="SH3" evidence="6">
    <location>
        <begin position="179"/>
        <end position="241"/>
    </location>
</feature>
<feature type="compositionally biased region" description="Polar residues" evidence="5">
    <location>
        <begin position="973"/>
        <end position="987"/>
    </location>
</feature>
<feature type="compositionally biased region" description="Basic residues" evidence="5">
    <location>
        <begin position="615"/>
        <end position="632"/>
    </location>
</feature>
<evidence type="ECO:0000259" key="7">
    <source>
        <dbReference type="PROSITE" id="PS50238"/>
    </source>
</evidence>
<sequence length="1487" mass="164186">MASDCLSTNQKESFPSIKRRPTIEKLEFGHSKDFKKDGVISHHRFKHLAHFHYEHVEFDCIQAKVDNESEDNSDLYNITVEVNGKVWVVHRTYEHLVTLDKQLHSCVFDRSISQLADLQQLVPSSIDEMQSTVVSYLNRFSLLAKSSTFHCGTVLHFFEVDNKGNRLVFADDSAAINIPAIAAARAIKSYSSQASDELSLDVGDMVSVIDKPGLQESTWWRGKKKFEVGFFPSECVELIGGTGVHKPGDATDATKPVLLRRGKVITFLRMFFSSRPNRTSLKRNGIVKERVFSCDLGEHLSNYHLSVPQVLFLCCQVVELHGMIDGIYRLSGVASHVQLLRARFDEGTVDVLDDEGLSDLHTVTSVLKMYFRELPNPLITYQLYDSFCKCVELKGEERLLQLQSSAARLPPPHYRTAKYLFAHLYKMSLHEDKTGMNSKNLAIVWSPNLMRSDAMENGRLSPPEMLHTISVQATVVEAMITNYHSVFNVAGSSSSTDAGKGTDSLSSMPLFSPSTRLLSLVEAQQMMMNDLSAHSAAYRHTEPALSGSAVTPDVGEQDIVPVFHTVINFSDRRSNVSNTRDSYVSATSELSKMSAATSPLTPTTNREKSPSRWKSFFHRGRHHSAKSSSKKKKYEDPAITDSDIGHLTRPSQTNLKKLKATLSLTDIDIRGATGSCSDLLEQEHDEKEAVPLIRSASHESFFDSTSQLSPVPTGGPICDDESLAKSVTPGVVFKPAYTEPSDIIKVARETGTWKGSLASRPQHFHSQATLLNAKHKTAQLQFGSLHSDVQVTPELSSPRVQADFSDFDASRSWDAHEKEWRQLEMEQCVHQAEQARLSRSYSSTPSTSSTDRQQRSVRRRYTGDSVAEEGLPLAEAGSFPTTQTPTSQTLNTEHQVDEHIYANVSSVITPAANKLPAHADPNTQTSVTSKPVSMNQQVTSHSPFTTGHQELNLASHSSASQQATFQTSPSQQMSYPVLSSRQASYSTHISPNATHETAKHRPSYSMTHAALRQQVPSSVTSDQRLPSPKLSYTNNQQLPVATSPVTPRQQTFLPISYAPSSHHVPSPSSVVTSQQVLSFNKPVDSCHPVSHSESHSYDRTHSTAQSIPREEKQPIYPAPSYLVGPSENSSHIKREMVSVNPQRQHSINSRPAISNSGALAENRKVSNIASSAISNTYGYTPLHMPKSNRSNSSSQDSVCLEETGLTDAFSFSVNNINLVGSTPTSTGMLSSTQTSPSTNHAYKNFKSPSNVVTSDPKRQNSTSVYQKRPLGNRTNVNDRPHSVYSSNTPILSSLSADCSATSLPDLSVPGSKTQAFPASSAKLTKIENEAFDPAQSHASSALLKMPVSHRRRESDVDTAIANAESYDYMPSDRRLTRNVEYINKNLYEPDKSRRHHSTDGTSMSHDSSVESADTEPIYANVVFNTSNVHTAFPGDNHRRQLSLVDYSDSGITGRQKGRTPVALPRLNSRESTHDCQLVLNKLKSHDT</sequence>
<dbReference type="InterPro" id="IPR000198">
    <property type="entry name" value="RhoGAP_dom"/>
</dbReference>
<feature type="compositionally biased region" description="Polar residues" evidence="5">
    <location>
        <begin position="921"/>
        <end position="949"/>
    </location>
</feature>
<feature type="compositionally biased region" description="Low complexity" evidence="5">
    <location>
        <begin position="837"/>
        <end position="851"/>
    </location>
</feature>
<evidence type="ECO:0000259" key="6">
    <source>
        <dbReference type="PROSITE" id="PS50002"/>
    </source>
</evidence>
<dbReference type="Pfam" id="PF00620">
    <property type="entry name" value="RhoGAP"/>
    <property type="match status" value="1"/>
</dbReference>
<dbReference type="PANTHER" id="PTHR15729:SF10">
    <property type="entry name" value="GTPASE-ACTIVATING PROTEIN CDGAPR"/>
    <property type="match status" value="1"/>
</dbReference>
<dbReference type="InterPro" id="IPR036871">
    <property type="entry name" value="PX_dom_sf"/>
</dbReference>
<evidence type="ECO:0000256" key="2">
    <source>
        <dbReference type="ARBA" id="ARBA00022443"/>
    </source>
</evidence>
<feature type="domain" description="Rho-GAP" evidence="7">
    <location>
        <begin position="294"/>
        <end position="487"/>
    </location>
</feature>
<evidence type="ECO:0000256" key="4">
    <source>
        <dbReference type="PROSITE-ProRule" id="PRU00192"/>
    </source>
</evidence>
<dbReference type="SUPFAM" id="SSF48350">
    <property type="entry name" value="GTPase activation domain, GAP"/>
    <property type="match status" value="1"/>
</dbReference>
<accession>A0A7J7J588</accession>
<name>A0A7J7J588_BUGNE</name>
<dbReference type="EMBL" id="VXIV02003139">
    <property type="protein sequence ID" value="KAF6021027.1"/>
    <property type="molecule type" value="Genomic_DNA"/>
</dbReference>
<dbReference type="SUPFAM" id="SSF50044">
    <property type="entry name" value="SH3-domain"/>
    <property type="match status" value="1"/>
</dbReference>
<comment type="caution">
    <text evidence="8">The sequence shown here is derived from an EMBL/GenBank/DDBJ whole genome shotgun (WGS) entry which is preliminary data.</text>
</comment>
<organism evidence="8 9">
    <name type="scientific">Bugula neritina</name>
    <name type="common">Brown bryozoan</name>
    <name type="synonym">Sertularia neritina</name>
    <dbReference type="NCBI Taxonomy" id="10212"/>
    <lineage>
        <taxon>Eukaryota</taxon>
        <taxon>Metazoa</taxon>
        <taxon>Spiralia</taxon>
        <taxon>Lophotrochozoa</taxon>
        <taxon>Bryozoa</taxon>
        <taxon>Gymnolaemata</taxon>
        <taxon>Cheilostomatida</taxon>
        <taxon>Flustrina</taxon>
        <taxon>Buguloidea</taxon>
        <taxon>Bugulidae</taxon>
        <taxon>Bugula</taxon>
    </lineage>
</organism>
<dbReference type="Pfam" id="PF00018">
    <property type="entry name" value="SH3_1"/>
    <property type="match status" value="1"/>
</dbReference>
<comment type="similarity">
    <text evidence="1">Belongs to the PX domain-containing GAP family.</text>
</comment>
<dbReference type="Gene3D" id="1.10.555.10">
    <property type="entry name" value="Rho GTPase activation protein"/>
    <property type="match status" value="1"/>
</dbReference>
<feature type="compositionally biased region" description="Polar residues" evidence="5">
    <location>
        <begin position="1399"/>
        <end position="1411"/>
    </location>
</feature>
<dbReference type="PROSITE" id="PS50238">
    <property type="entry name" value="RHOGAP"/>
    <property type="match status" value="1"/>
</dbReference>
<dbReference type="Proteomes" id="UP000593567">
    <property type="component" value="Unassembled WGS sequence"/>
</dbReference>
<dbReference type="OrthoDB" id="5873004at2759"/>
<reference evidence="8" key="1">
    <citation type="submission" date="2020-06" db="EMBL/GenBank/DDBJ databases">
        <title>Draft genome of Bugula neritina, a colonial animal packing powerful symbionts and potential medicines.</title>
        <authorList>
            <person name="Rayko M."/>
        </authorList>
    </citation>
    <scope>NUCLEOTIDE SEQUENCE [LARGE SCALE GENOMIC DNA]</scope>
    <source>
        <strain evidence="8">Kwan_BN1</strain>
    </source>
</reference>
<feature type="compositionally biased region" description="Polar residues" evidence="5">
    <location>
        <begin position="1223"/>
        <end position="1265"/>
    </location>
</feature>
<dbReference type="SUPFAM" id="SSF64268">
    <property type="entry name" value="PX domain"/>
    <property type="match status" value="1"/>
</dbReference>
<protein>
    <recommendedName>
        <fullName evidence="10">ARHGAP32</fullName>
    </recommendedName>
</protein>
<feature type="region of interest" description="Disordered" evidence="5">
    <location>
        <begin position="1386"/>
        <end position="1412"/>
    </location>
</feature>
<evidence type="ECO:0000256" key="5">
    <source>
        <dbReference type="SAM" id="MobiDB-lite"/>
    </source>
</evidence>
<feature type="compositionally biased region" description="Low complexity" evidence="5">
    <location>
        <begin position="878"/>
        <end position="889"/>
    </location>
</feature>
<evidence type="ECO:0008006" key="10">
    <source>
        <dbReference type="Google" id="ProtNLM"/>
    </source>
</evidence>
<feature type="compositionally biased region" description="Polar residues" evidence="5">
    <location>
        <begin position="1014"/>
        <end position="1045"/>
    </location>
</feature>
<dbReference type="GO" id="GO:0007264">
    <property type="term" value="P:small GTPase-mediated signal transduction"/>
    <property type="evidence" value="ECO:0007669"/>
    <property type="project" value="TreeGrafter"/>
</dbReference>
<dbReference type="InterPro" id="IPR036028">
    <property type="entry name" value="SH3-like_dom_sf"/>
</dbReference>
<evidence type="ECO:0000256" key="3">
    <source>
        <dbReference type="ARBA" id="ARBA00022468"/>
    </source>
</evidence>
<feature type="region of interest" description="Disordered" evidence="5">
    <location>
        <begin position="1223"/>
        <end position="1283"/>
    </location>
</feature>
<gene>
    <name evidence="8" type="ORF">EB796_020674</name>
</gene>
<feature type="compositionally biased region" description="Low complexity" evidence="5">
    <location>
        <begin position="954"/>
        <end position="972"/>
    </location>
</feature>
<evidence type="ECO:0000313" key="9">
    <source>
        <dbReference type="Proteomes" id="UP000593567"/>
    </source>
</evidence>
<feature type="region of interest" description="Disordered" evidence="5">
    <location>
        <begin position="587"/>
        <end position="647"/>
    </location>
</feature>
<dbReference type="SMART" id="SM00324">
    <property type="entry name" value="RhoGAP"/>
    <property type="match status" value="1"/>
</dbReference>
<evidence type="ECO:0000313" key="8">
    <source>
        <dbReference type="EMBL" id="KAF6021027.1"/>
    </source>
</evidence>
<dbReference type="InterPro" id="IPR008936">
    <property type="entry name" value="Rho_GTPase_activation_prot"/>
</dbReference>
<dbReference type="Gene3D" id="3.30.1520.10">
    <property type="entry name" value="Phox-like domain"/>
    <property type="match status" value="1"/>
</dbReference>
<keyword evidence="2 4" id="KW-0728">SH3 domain</keyword>
<dbReference type="InterPro" id="IPR051576">
    <property type="entry name" value="PX-Rho_GAP"/>
</dbReference>
<dbReference type="Gene3D" id="2.30.30.40">
    <property type="entry name" value="SH3 Domains"/>
    <property type="match status" value="1"/>
</dbReference>
<proteinExistence type="inferred from homology"/>
<dbReference type="PANTHER" id="PTHR15729">
    <property type="entry name" value="CDC42 GTPASE-ACTIVATING PROTEIN"/>
    <property type="match status" value="1"/>
</dbReference>
<dbReference type="PROSITE" id="PS50002">
    <property type="entry name" value="SH3"/>
    <property type="match status" value="1"/>
</dbReference>
<dbReference type="GO" id="GO:0005096">
    <property type="term" value="F:GTPase activator activity"/>
    <property type="evidence" value="ECO:0007669"/>
    <property type="project" value="UniProtKB-KW"/>
</dbReference>
<dbReference type="SMART" id="SM00326">
    <property type="entry name" value="SH3"/>
    <property type="match status" value="1"/>
</dbReference>
<dbReference type="InterPro" id="IPR001452">
    <property type="entry name" value="SH3_domain"/>
</dbReference>
<feature type="region of interest" description="Disordered" evidence="5">
    <location>
        <begin position="914"/>
        <end position="987"/>
    </location>
</feature>